<comment type="caution">
    <text evidence="1">The sequence shown here is derived from an EMBL/GenBank/DDBJ whole genome shotgun (WGS) entry which is preliminary data.</text>
</comment>
<name>A0A433UW05_9CYAN</name>
<dbReference type="EMBL" id="RSCL01000030">
    <property type="protein sequence ID" value="RUS98045.1"/>
    <property type="molecule type" value="Genomic_DNA"/>
</dbReference>
<dbReference type="RefSeq" id="WP_127086294.1">
    <property type="nucleotide sequence ID" value="NZ_RSCL01000030.1"/>
</dbReference>
<reference evidence="1" key="1">
    <citation type="submission" date="2018-12" db="EMBL/GenBank/DDBJ databases">
        <authorList>
            <person name="Will S."/>
            <person name="Neumann-Schaal M."/>
            <person name="Henke P."/>
        </authorList>
    </citation>
    <scope>NUCLEOTIDE SEQUENCE</scope>
    <source>
        <strain evidence="1">PCC 7102</strain>
    </source>
</reference>
<protein>
    <submittedName>
        <fullName evidence="1">Uncharacterized protein</fullName>
    </submittedName>
</protein>
<proteinExistence type="predicted"/>
<sequence>MSVIQVVSQYLAYKFPWWGVCHLKFDLIQKNISIHCLTPECRAAILKDAEGLAYLDIGIEKFVIVYPGYSDITIPHIPRKTA</sequence>
<gene>
    <name evidence="1" type="ORF">DSM106972_082640</name>
</gene>
<evidence type="ECO:0000313" key="2">
    <source>
        <dbReference type="Proteomes" id="UP000271624"/>
    </source>
</evidence>
<dbReference type="Proteomes" id="UP000271624">
    <property type="component" value="Unassembled WGS sequence"/>
</dbReference>
<accession>A0A433UW05</accession>
<dbReference type="AlphaFoldDB" id="A0A433UW05"/>
<organism evidence="1 2">
    <name type="scientific">Dulcicalothrix desertica PCC 7102</name>
    <dbReference type="NCBI Taxonomy" id="232991"/>
    <lineage>
        <taxon>Bacteria</taxon>
        <taxon>Bacillati</taxon>
        <taxon>Cyanobacteriota</taxon>
        <taxon>Cyanophyceae</taxon>
        <taxon>Nostocales</taxon>
        <taxon>Calotrichaceae</taxon>
        <taxon>Dulcicalothrix</taxon>
    </lineage>
</organism>
<evidence type="ECO:0000313" key="1">
    <source>
        <dbReference type="EMBL" id="RUS98045.1"/>
    </source>
</evidence>
<reference evidence="1" key="2">
    <citation type="journal article" date="2019" name="Genome Biol. Evol.">
        <title>Day and night: Metabolic profiles and evolutionary relationships of six axenic non-marine cyanobacteria.</title>
        <authorList>
            <person name="Will S.E."/>
            <person name="Henke P."/>
            <person name="Boedeker C."/>
            <person name="Huang S."/>
            <person name="Brinkmann H."/>
            <person name="Rohde M."/>
            <person name="Jarek M."/>
            <person name="Friedl T."/>
            <person name="Seufert S."/>
            <person name="Schumacher M."/>
            <person name="Overmann J."/>
            <person name="Neumann-Schaal M."/>
            <person name="Petersen J."/>
        </authorList>
    </citation>
    <scope>NUCLEOTIDE SEQUENCE [LARGE SCALE GENOMIC DNA]</scope>
    <source>
        <strain evidence="1">PCC 7102</strain>
    </source>
</reference>
<keyword evidence="2" id="KW-1185">Reference proteome</keyword>
<dbReference type="OrthoDB" id="514484at2"/>